<feature type="compositionally biased region" description="Polar residues" evidence="6">
    <location>
        <begin position="1398"/>
        <end position="1409"/>
    </location>
</feature>
<feature type="compositionally biased region" description="Polar residues" evidence="6">
    <location>
        <begin position="1312"/>
        <end position="1327"/>
    </location>
</feature>
<feature type="domain" description="C2H2-type" evidence="7">
    <location>
        <begin position="877"/>
        <end position="904"/>
    </location>
</feature>
<dbReference type="SUPFAM" id="SSF57667">
    <property type="entry name" value="beta-beta-alpha zinc fingers"/>
    <property type="match status" value="6"/>
</dbReference>
<dbReference type="PROSITE" id="PS50157">
    <property type="entry name" value="ZINC_FINGER_C2H2_2"/>
    <property type="match status" value="6"/>
</dbReference>
<sequence>MVMVLQNPADFVQAQLDIPGDTGSPAGRETSSNSMQSDGRPSLIPLQKYPCKTCDFKGSLLEVQQHELEEHPVFSEKKQKRPIPNLIPIQAKPKPSELTKENVNKVCGTEPIKDFTNLVNVDSHFKDLEPPRSPNVSENDKKSDSFKRKNASFFDKLKEKLMTSANLEGTLTCSFCGHEAKCLTEHIKHQKSHMPGERDDQSESSYGSQNVPYAESSSTRCQYCRHRCKTSTDLMLHLQTCQEVPNPRPVPTISIPEDADNPDCGIGVIEVKPHPMENKVFIWNRMEQPGGTSSSQSGSLGSPSSSPLKGEEKIFVGIEVKPGYGTATDGQEEAISSKDVNTKKVFKCPHCSFWASTASRFHVHIVGHLNKRPFQCSLCHYSSNWRWDITKHIRLKTVRDPTHEKAKVLLTDETGRRNYSKYNKYLTTMKMESVQQPPKFPKRILPRDGNSESSQRPAVGSKRPPDSADENDLPPPKKKPNSENKKTMWKCKKCHFRDGDREVVLEHVRGHYRNAAEGLKKKKKPGNKSTSPDKDANISVENGDQSDSEVNGPEHMCETCPFTSQTWNELEAHSEKHFVYTLNRKQFKCQRCPYYAQDNNDLAAHSDSHKDADSKTDGKGGSMACTECPYVANSSYQLTYHSRRHNQPDSPHKCYKCSYGAPNNVILALHVRLHGRHNSSYQSSAAASVNSTPEKASNVQNTVDISQVDTSALPEVPTVWVSKANRMVKMYKCRFCPHVNMRKSNIAEHEKMHLSGASPSSAQIKCPDCSYTCSHAGVLASHAKVHQAMNGLIVGIVDPMKSDEEQMEEMKKRVREFETSQPSEFAAMNGESDVTPVKVKNDLDKRILCFCSMCPARFLYEKDMKIHMRFHELKLLYKCESCTYTARQKAHVETHYKVHTDDYQERTRSLVQMYDIDAKNPQPKIVNISNNTQVAVWIVASEDSIKKENEADEPFLAFKCSKCPAEFFKSFTLSYHETLHGGPGTHKCKYCDYAVKTYGNLLKHEMVHKGQKPLRSSKVKNEPPTAVDLVPRKIEGSRSPTKSPPLMDPEFGLLIHGNPSFTYATYVKNGKVKEKRYKCHKCPSAFEKRDQYKIHLSLHGSKQRYSCDRCDYAVKYYANFVQHNKKHEANDTSHKDGKRALSDNDDDATNDTDETSSLRRRSVDRCSKAMKLMTADEQALMLMQQKNIMAQGGLLPSSSNDVISRCPHCPYTNNRKDGVASHIRCHSNPRGGPYVCKHCDYTVPQQHFLRDHTKVHFNQPKFLKPDAYMKVERMEIWAEPVDPASNKPKFLVFKDSGERQKTDRFLPKVQEPVSNDDPTNRTRTYINLKTGEEDIEQMDQTEENSRSRRVRKNLGAASQSSEQVDDDDEDDDYNPHDDGASVRTMDDDSEPKTDHPEPQSSKSTASSDTELSDASCRSKRPNLELPSNGEETTEPRLNE</sequence>
<feature type="region of interest" description="Disordered" evidence="6">
    <location>
        <begin position="430"/>
        <end position="487"/>
    </location>
</feature>
<accession>A0ABN7B8Q0</accession>
<evidence type="ECO:0000256" key="2">
    <source>
        <dbReference type="ARBA" id="ARBA00022737"/>
    </source>
</evidence>
<feature type="region of interest" description="Disordered" evidence="6">
    <location>
        <begin position="1301"/>
        <end position="1439"/>
    </location>
</feature>
<evidence type="ECO:0000256" key="3">
    <source>
        <dbReference type="ARBA" id="ARBA00022771"/>
    </source>
</evidence>
<reference evidence="8 9" key="1">
    <citation type="submission" date="2023-09" db="EMBL/GenBank/DDBJ databases">
        <title>Nesidiocoris tenuis whole genome shotgun sequence.</title>
        <authorList>
            <person name="Shibata T."/>
            <person name="Shimoda M."/>
            <person name="Kobayashi T."/>
            <person name="Uehara T."/>
        </authorList>
    </citation>
    <scope>NUCLEOTIDE SEQUENCE [LARGE SCALE GENOMIC DNA]</scope>
    <source>
        <strain evidence="8 9">Japan</strain>
    </source>
</reference>
<keyword evidence="3 5" id="KW-0863">Zinc-finger</keyword>
<feature type="compositionally biased region" description="Low complexity" evidence="6">
    <location>
        <begin position="288"/>
        <end position="308"/>
    </location>
</feature>
<feature type="region of interest" description="Disordered" evidence="6">
    <location>
        <begin position="15"/>
        <end position="42"/>
    </location>
</feature>
<feature type="compositionally biased region" description="Polar residues" evidence="6">
    <location>
        <begin position="539"/>
        <end position="549"/>
    </location>
</feature>
<dbReference type="EMBL" id="AP028919">
    <property type="protein sequence ID" value="BET00038.1"/>
    <property type="molecule type" value="Genomic_DNA"/>
</dbReference>
<feature type="domain" description="C2H2-type" evidence="7">
    <location>
        <begin position="1105"/>
        <end position="1132"/>
    </location>
</feature>
<feature type="domain" description="C2H2-type" evidence="7">
    <location>
        <begin position="958"/>
        <end position="985"/>
    </location>
</feature>
<feature type="domain" description="C2H2-type" evidence="7">
    <location>
        <begin position="1234"/>
        <end position="1261"/>
    </location>
</feature>
<dbReference type="PANTHER" id="PTHR24379:SF121">
    <property type="entry name" value="C2H2-TYPE DOMAIN-CONTAINING PROTEIN"/>
    <property type="match status" value="1"/>
</dbReference>
<keyword evidence="1" id="KW-0479">Metal-binding</keyword>
<feature type="domain" description="C2H2-type" evidence="7">
    <location>
        <begin position="1077"/>
        <end position="1104"/>
    </location>
</feature>
<keyword evidence="4" id="KW-0862">Zinc</keyword>
<feature type="region of interest" description="Disordered" evidence="6">
    <location>
        <begin position="516"/>
        <end position="553"/>
    </location>
</feature>
<feature type="compositionally biased region" description="Basic and acidic residues" evidence="6">
    <location>
        <begin position="1127"/>
        <end position="1142"/>
    </location>
</feature>
<dbReference type="PANTHER" id="PTHR24379">
    <property type="entry name" value="KRAB AND ZINC FINGER DOMAIN-CONTAINING"/>
    <property type="match status" value="1"/>
</dbReference>
<dbReference type="Gene3D" id="3.30.160.60">
    <property type="entry name" value="Classic Zinc Finger"/>
    <property type="match status" value="8"/>
</dbReference>
<feature type="compositionally biased region" description="Polar residues" evidence="6">
    <location>
        <begin position="203"/>
        <end position="213"/>
    </location>
</feature>
<evidence type="ECO:0000256" key="4">
    <source>
        <dbReference type="ARBA" id="ARBA00022833"/>
    </source>
</evidence>
<feature type="compositionally biased region" description="Acidic residues" evidence="6">
    <location>
        <begin position="1363"/>
        <end position="1372"/>
    </location>
</feature>
<feature type="compositionally biased region" description="Acidic residues" evidence="6">
    <location>
        <begin position="1143"/>
        <end position="1154"/>
    </location>
</feature>
<organism evidence="8 9">
    <name type="scientific">Nesidiocoris tenuis</name>
    <dbReference type="NCBI Taxonomy" id="355587"/>
    <lineage>
        <taxon>Eukaryota</taxon>
        <taxon>Metazoa</taxon>
        <taxon>Ecdysozoa</taxon>
        <taxon>Arthropoda</taxon>
        <taxon>Hexapoda</taxon>
        <taxon>Insecta</taxon>
        <taxon>Pterygota</taxon>
        <taxon>Neoptera</taxon>
        <taxon>Paraneoptera</taxon>
        <taxon>Hemiptera</taxon>
        <taxon>Heteroptera</taxon>
        <taxon>Panheteroptera</taxon>
        <taxon>Cimicomorpha</taxon>
        <taxon>Miridae</taxon>
        <taxon>Dicyphina</taxon>
        <taxon>Nesidiocoris</taxon>
    </lineage>
</organism>
<evidence type="ECO:0000256" key="1">
    <source>
        <dbReference type="ARBA" id="ARBA00022723"/>
    </source>
</evidence>
<dbReference type="Proteomes" id="UP001307889">
    <property type="component" value="Chromosome 11"/>
</dbReference>
<feature type="domain" description="C2H2-type" evidence="7">
    <location>
        <begin position="986"/>
        <end position="1013"/>
    </location>
</feature>
<evidence type="ECO:0000313" key="9">
    <source>
        <dbReference type="Proteomes" id="UP001307889"/>
    </source>
</evidence>
<keyword evidence="9" id="KW-1185">Reference proteome</keyword>
<dbReference type="PROSITE" id="PS00028">
    <property type="entry name" value="ZINC_FINGER_C2H2_1"/>
    <property type="match status" value="7"/>
</dbReference>
<keyword evidence="2" id="KW-0677">Repeat</keyword>
<evidence type="ECO:0000259" key="7">
    <source>
        <dbReference type="PROSITE" id="PS50157"/>
    </source>
</evidence>
<evidence type="ECO:0000313" key="8">
    <source>
        <dbReference type="EMBL" id="BET00038.1"/>
    </source>
</evidence>
<feature type="region of interest" description="Disordered" evidence="6">
    <location>
        <begin position="191"/>
        <end position="213"/>
    </location>
</feature>
<dbReference type="InterPro" id="IPR013087">
    <property type="entry name" value="Znf_C2H2_type"/>
</dbReference>
<feature type="region of interest" description="Disordered" evidence="6">
    <location>
        <begin position="124"/>
        <end position="145"/>
    </location>
</feature>
<feature type="compositionally biased region" description="Basic and acidic residues" evidence="6">
    <location>
        <begin position="1373"/>
        <end position="1397"/>
    </location>
</feature>
<feature type="region of interest" description="Disordered" evidence="6">
    <location>
        <begin position="287"/>
        <end position="308"/>
    </location>
</feature>
<dbReference type="InterPro" id="IPR036236">
    <property type="entry name" value="Znf_C2H2_sf"/>
</dbReference>
<dbReference type="SMART" id="SM00355">
    <property type="entry name" value="ZnF_C2H2"/>
    <property type="match status" value="20"/>
</dbReference>
<evidence type="ECO:0000256" key="5">
    <source>
        <dbReference type="PROSITE-ProRule" id="PRU00042"/>
    </source>
</evidence>
<feature type="region of interest" description="Disordered" evidence="6">
    <location>
        <begin position="1127"/>
        <end position="1162"/>
    </location>
</feature>
<protein>
    <submittedName>
        <fullName evidence="8">ZnF_C2H2</fullName>
    </submittedName>
</protein>
<feature type="compositionally biased region" description="Polar residues" evidence="6">
    <location>
        <begin position="29"/>
        <end position="39"/>
    </location>
</feature>
<gene>
    <name evidence="8" type="ORF">NTJ_12854</name>
</gene>
<proteinExistence type="predicted"/>
<evidence type="ECO:0000256" key="6">
    <source>
        <dbReference type="SAM" id="MobiDB-lite"/>
    </source>
</evidence>
<feature type="compositionally biased region" description="Acidic residues" evidence="6">
    <location>
        <begin position="1333"/>
        <end position="1342"/>
    </location>
</feature>
<name>A0ABN7B8Q0_9HEMI</name>